<protein>
    <submittedName>
        <fullName evidence="3">Uncharacterized protein</fullName>
    </submittedName>
</protein>
<evidence type="ECO:0000256" key="2">
    <source>
        <dbReference type="SAM" id="Phobius"/>
    </source>
</evidence>
<comment type="caution">
    <text evidence="3">The sequence shown here is derived from an EMBL/GenBank/DDBJ whole genome shotgun (WGS) entry which is preliminary data.</text>
</comment>
<dbReference type="EMBL" id="CAICTM010001999">
    <property type="protein sequence ID" value="CAB9527467.1"/>
    <property type="molecule type" value="Genomic_DNA"/>
</dbReference>
<feature type="region of interest" description="Disordered" evidence="1">
    <location>
        <begin position="497"/>
        <end position="520"/>
    </location>
</feature>
<organism evidence="3 4">
    <name type="scientific">Seminavis robusta</name>
    <dbReference type="NCBI Taxonomy" id="568900"/>
    <lineage>
        <taxon>Eukaryota</taxon>
        <taxon>Sar</taxon>
        <taxon>Stramenopiles</taxon>
        <taxon>Ochrophyta</taxon>
        <taxon>Bacillariophyta</taxon>
        <taxon>Bacillariophyceae</taxon>
        <taxon>Bacillariophycidae</taxon>
        <taxon>Naviculales</taxon>
        <taxon>Naviculaceae</taxon>
        <taxon>Seminavis</taxon>
    </lineage>
</organism>
<feature type="compositionally biased region" description="Basic and acidic residues" evidence="1">
    <location>
        <begin position="415"/>
        <end position="424"/>
    </location>
</feature>
<feature type="region of interest" description="Disordered" evidence="1">
    <location>
        <begin position="559"/>
        <end position="586"/>
    </location>
</feature>
<dbReference type="Proteomes" id="UP001153069">
    <property type="component" value="Unassembled WGS sequence"/>
</dbReference>
<feature type="transmembrane region" description="Helical" evidence="2">
    <location>
        <begin position="443"/>
        <end position="467"/>
    </location>
</feature>
<sequence length="586" mass="66092">MKHSKKKRETGFGRGLLSVMLLIALLVVSTPRLPFLSSKPLEGHRLQQQGRRRTAANNNGTEDEWQAEKWHPEKSDVDCESYWEEHGSDSSLLLLQDVDLPCRGQIPVQGDNNNNAEMLNIPPNVVTINISLALDHLHFSNGIPRRLTSAVQEYLNATNVTLTFLQEEYHDGRHFVIQLYQPPSQWINRNLMEQQQDNRDATSVFQGEDDDSIEELTLTAISSLKGYLVDYAPNTKFAWYYHIVYLTVQEQLNATNQQSTNTLLTPVEDERLMEWLQAELEGIVHDDIWLQGPLVGPYYDTNNFDPQDNNEWRQISFLEWTLQEDGIPIGGVAIPGEEDFDLQYTYYSDNALFDAMDVYQDAEDGTAYVFDMPVGGGLPESGSPPPPEPGEMAESSVYIDGESEETEPATAMPIEIHDREKDTTKDDRIYVQPLSTSFTPRQWWGLAGLLSTLVLTATLALVAGVLAKQRDQDELWGNPQEDIDYLNVGWRFGRADPAIVNNNQGDDGDDKDSNGKHQGIPENYMMMEVFDKRGLGYREGSSLLMGGYEYKSKTILHNGPADVSAVPQPPRHNRSYKTDPSVTPFG</sequence>
<evidence type="ECO:0000313" key="4">
    <source>
        <dbReference type="Proteomes" id="UP001153069"/>
    </source>
</evidence>
<name>A0A9N8EST0_9STRA</name>
<keyword evidence="2" id="KW-0472">Membrane</keyword>
<feature type="region of interest" description="Disordered" evidence="1">
    <location>
        <begin position="374"/>
        <end position="424"/>
    </location>
</feature>
<dbReference type="AlphaFoldDB" id="A0A9N8EST0"/>
<gene>
    <name evidence="3" type="ORF">SEMRO_2001_G310340.1</name>
</gene>
<reference evidence="3" key="1">
    <citation type="submission" date="2020-06" db="EMBL/GenBank/DDBJ databases">
        <authorList>
            <consortium name="Plant Systems Biology data submission"/>
        </authorList>
    </citation>
    <scope>NUCLEOTIDE SEQUENCE</scope>
    <source>
        <strain evidence="3">D6</strain>
    </source>
</reference>
<evidence type="ECO:0000313" key="3">
    <source>
        <dbReference type="EMBL" id="CAB9527467.1"/>
    </source>
</evidence>
<feature type="region of interest" description="Disordered" evidence="1">
    <location>
        <begin position="43"/>
        <end position="70"/>
    </location>
</feature>
<keyword evidence="2" id="KW-0812">Transmembrane</keyword>
<keyword evidence="2" id="KW-1133">Transmembrane helix</keyword>
<accession>A0A9N8EST0</accession>
<proteinExistence type="predicted"/>
<evidence type="ECO:0000256" key="1">
    <source>
        <dbReference type="SAM" id="MobiDB-lite"/>
    </source>
</evidence>
<keyword evidence="4" id="KW-1185">Reference proteome</keyword>